<dbReference type="PANTHER" id="PTHR47785">
    <property type="entry name" value="ZN(II)2CYS6 TRANSCRIPTION FACTOR (EUROFUNG)-RELATED-RELATED"/>
    <property type="match status" value="1"/>
</dbReference>
<evidence type="ECO:0000259" key="4">
    <source>
        <dbReference type="PROSITE" id="PS50048"/>
    </source>
</evidence>
<reference evidence="5 6" key="1">
    <citation type="submission" date="2016-07" db="EMBL/GenBank/DDBJ databases">
        <title>Multiple horizontal gene transfer events from other fungi enriched the ability of initially mycotrophic Trichoderma (Ascomycota) to feed on dead plant biomass.</title>
        <authorList>
            <consortium name="DOE Joint Genome Institute"/>
            <person name="Aerts A."/>
            <person name="Atanasova L."/>
            <person name="Chenthamara K."/>
            <person name="Zhang J."/>
            <person name="Grujic M."/>
            <person name="Henrissat B."/>
            <person name="Kuo A."/>
            <person name="Salamov A."/>
            <person name="Lipzen A."/>
            <person name="Labutti K."/>
            <person name="Barry K."/>
            <person name="Miao Y."/>
            <person name="Rahimi M.J."/>
            <person name="Shen Q."/>
            <person name="Grigoriev I.V."/>
            <person name="Kubicek C.P."/>
            <person name="Druzhinina I.S."/>
        </authorList>
    </citation>
    <scope>NUCLEOTIDE SEQUENCE [LARGE SCALE GENOMIC DNA]</scope>
    <source>
        <strain evidence="5 6">CBS 226.95</strain>
    </source>
</reference>
<dbReference type="GO" id="GO:0006351">
    <property type="term" value="P:DNA-templated transcription"/>
    <property type="evidence" value="ECO:0007669"/>
    <property type="project" value="InterPro"/>
</dbReference>
<dbReference type="Pfam" id="PF04082">
    <property type="entry name" value="Fungal_trans"/>
    <property type="match status" value="1"/>
</dbReference>
<dbReference type="InterPro" id="IPR001138">
    <property type="entry name" value="Zn2Cys6_DnaBD"/>
</dbReference>
<dbReference type="GO" id="GO:0008270">
    <property type="term" value="F:zinc ion binding"/>
    <property type="evidence" value="ECO:0007669"/>
    <property type="project" value="InterPro"/>
</dbReference>
<dbReference type="CDD" id="cd00067">
    <property type="entry name" value="GAL4"/>
    <property type="match status" value="1"/>
</dbReference>
<evidence type="ECO:0000313" key="5">
    <source>
        <dbReference type="EMBL" id="PTB53349.1"/>
    </source>
</evidence>
<dbReference type="GO" id="GO:0003677">
    <property type="term" value="F:DNA binding"/>
    <property type="evidence" value="ECO:0007669"/>
    <property type="project" value="InterPro"/>
</dbReference>
<name>A0A2T4A8E6_TRIHA</name>
<dbReference type="InterPro" id="IPR007219">
    <property type="entry name" value="XnlR_reg_dom"/>
</dbReference>
<keyword evidence="1" id="KW-0479">Metal-binding</keyword>
<evidence type="ECO:0000256" key="1">
    <source>
        <dbReference type="ARBA" id="ARBA00022723"/>
    </source>
</evidence>
<dbReference type="SMART" id="SM00066">
    <property type="entry name" value="GAL4"/>
    <property type="match status" value="1"/>
</dbReference>
<evidence type="ECO:0000313" key="6">
    <source>
        <dbReference type="Proteomes" id="UP000241690"/>
    </source>
</evidence>
<keyword evidence="6" id="KW-1185">Reference proteome</keyword>
<dbReference type="InterPro" id="IPR053181">
    <property type="entry name" value="EcdB-like_regulator"/>
</dbReference>
<dbReference type="InterPro" id="IPR036864">
    <property type="entry name" value="Zn2-C6_fun-type_DNA-bd_sf"/>
</dbReference>
<dbReference type="PROSITE" id="PS00463">
    <property type="entry name" value="ZN2_CY6_FUNGAL_1"/>
    <property type="match status" value="1"/>
</dbReference>
<dbReference type="GeneID" id="36626081"/>
<dbReference type="PROSITE" id="PS50048">
    <property type="entry name" value="ZN2_CY6_FUNGAL_2"/>
    <property type="match status" value="1"/>
</dbReference>
<dbReference type="EMBL" id="KZ679682">
    <property type="protein sequence ID" value="PTB53349.1"/>
    <property type="molecule type" value="Genomic_DNA"/>
</dbReference>
<dbReference type="CDD" id="cd12148">
    <property type="entry name" value="fungal_TF_MHR"/>
    <property type="match status" value="1"/>
</dbReference>
<proteinExistence type="predicted"/>
<accession>A0A2T4A8E6</accession>
<protein>
    <recommendedName>
        <fullName evidence="4">Zn(2)-C6 fungal-type domain-containing protein</fullName>
    </recommendedName>
</protein>
<dbReference type="SUPFAM" id="SSF57701">
    <property type="entry name" value="Zn2/Cys6 DNA-binding domain"/>
    <property type="match status" value="1"/>
</dbReference>
<sequence>MSAGKIRAMVACKHCRQRKRRCDGMTPRCSGCRQRGLECVYTEAAPPRNTTLRTQLDGLDHQNGIMASDELLQRLESIEMLLGEHAEALRTLQQEKQSQHRGDLSAASMTPHLLPDFYRQNENTENDESPHSLPREASMPHSTWALTTHEGGDSSRRGVNGDGGDDVPPITIPLGHQTSTSNLLTLPQMRPLVGDYPEDFIFRVEESRSPSAAMDFMTAPGLQGEEKDIDRTVTDDYLSSFLALVHACHPIFDRDVLLANYEAAMREGLGSDVRSGVILAVLALGATASDAIDNGDNGNTGDACMQRALRILVPAWTLSFGGSIQLTQGLILCALYFTYVVQPLTAWRMIYMASTSIQQLLIRCKDILSGQAEIQELTRLSWISFIIESDMIAEFHQPRSGIDVLVDRMPFPNYGTNPKLEHLCVLAEISARSLLNRMHHAIYFTDSLTIYAGRALDSLASSQQSSLQPDASLLRVCSELNSQLDRWYEGLPVDIKPDLFDRAPGNRQACILRLRYWSAKQSIFRPFVIHATSSQYEKEDVEVPPAVVAQCKVCLAACRAFLHGAIYLLSERTPYAYSSLQFTLNCFLVLALAANSPHLGHLAEDIDSNHQVVVEALEPWARPGSSIEHALEIANSVARKLRLRDDRQRF</sequence>
<dbReference type="Pfam" id="PF00172">
    <property type="entry name" value="Zn_clus"/>
    <property type="match status" value="1"/>
</dbReference>
<dbReference type="Proteomes" id="UP000241690">
    <property type="component" value="Unassembled WGS sequence"/>
</dbReference>
<evidence type="ECO:0000256" key="3">
    <source>
        <dbReference type="SAM" id="MobiDB-lite"/>
    </source>
</evidence>
<dbReference type="GO" id="GO:0000981">
    <property type="term" value="F:DNA-binding transcription factor activity, RNA polymerase II-specific"/>
    <property type="evidence" value="ECO:0007669"/>
    <property type="project" value="InterPro"/>
</dbReference>
<dbReference type="Gene3D" id="4.10.240.10">
    <property type="entry name" value="Zn(2)-C6 fungal-type DNA-binding domain"/>
    <property type="match status" value="1"/>
</dbReference>
<gene>
    <name evidence="5" type="ORF">M431DRAFT_496645</name>
</gene>
<evidence type="ECO:0000256" key="2">
    <source>
        <dbReference type="ARBA" id="ARBA00023242"/>
    </source>
</evidence>
<dbReference type="RefSeq" id="XP_024773026.1">
    <property type="nucleotide sequence ID" value="XM_024917512.1"/>
</dbReference>
<dbReference type="AlphaFoldDB" id="A0A2T4A8E6"/>
<feature type="region of interest" description="Disordered" evidence="3">
    <location>
        <begin position="145"/>
        <end position="169"/>
    </location>
</feature>
<organism evidence="5 6">
    <name type="scientific">Trichoderma harzianum CBS 226.95</name>
    <dbReference type="NCBI Taxonomy" id="983964"/>
    <lineage>
        <taxon>Eukaryota</taxon>
        <taxon>Fungi</taxon>
        <taxon>Dikarya</taxon>
        <taxon>Ascomycota</taxon>
        <taxon>Pezizomycotina</taxon>
        <taxon>Sordariomycetes</taxon>
        <taxon>Hypocreomycetidae</taxon>
        <taxon>Hypocreales</taxon>
        <taxon>Hypocreaceae</taxon>
        <taxon>Trichoderma</taxon>
    </lineage>
</organism>
<keyword evidence="2" id="KW-0539">Nucleus</keyword>
<feature type="domain" description="Zn(2)-C6 fungal-type" evidence="4">
    <location>
        <begin position="11"/>
        <end position="41"/>
    </location>
</feature>